<organism evidence="6 7">
    <name type="scientific">Mycobacterium nebraskense</name>
    <dbReference type="NCBI Taxonomy" id="244292"/>
    <lineage>
        <taxon>Bacteria</taxon>
        <taxon>Bacillati</taxon>
        <taxon>Actinomycetota</taxon>
        <taxon>Actinomycetes</taxon>
        <taxon>Mycobacteriales</taxon>
        <taxon>Mycobacteriaceae</taxon>
        <taxon>Mycobacterium</taxon>
    </lineage>
</organism>
<dbReference type="Gene3D" id="1.10.8.60">
    <property type="match status" value="1"/>
</dbReference>
<feature type="domain" description="ESX-1 secretion system protein EccA1-like N-terminal" evidence="5">
    <location>
        <begin position="11"/>
        <end position="275"/>
    </location>
</feature>
<accession>A0A1X1Z1G0</accession>
<dbReference type="FunFam" id="3.40.50.300:FF:000216">
    <property type="entry name" value="Type VII secretion ATPase EccA"/>
    <property type="match status" value="1"/>
</dbReference>
<dbReference type="AlphaFoldDB" id="A0A1X1Z1G0"/>
<dbReference type="OrthoDB" id="9806903at2"/>
<dbReference type="InterPro" id="IPR003959">
    <property type="entry name" value="ATPase_AAA_core"/>
</dbReference>
<gene>
    <name evidence="6" type="ORF">AWC17_13275</name>
</gene>
<dbReference type="InterPro" id="IPR050773">
    <property type="entry name" value="CbxX/CfxQ_RuBisCO_ESX"/>
</dbReference>
<keyword evidence="3" id="KW-0067">ATP-binding</keyword>
<dbReference type="PANTHER" id="PTHR43392">
    <property type="entry name" value="AAA-TYPE ATPASE FAMILY PROTEIN / ANKYRIN REPEAT FAMILY PROTEIN"/>
    <property type="match status" value="1"/>
</dbReference>
<proteinExistence type="inferred from homology"/>
<dbReference type="PANTHER" id="PTHR43392:SF2">
    <property type="entry name" value="AAA-TYPE ATPASE FAMILY PROTEIN _ ANKYRIN REPEAT FAMILY PROTEIN"/>
    <property type="match status" value="1"/>
</dbReference>
<sequence length="599" mass="64847">MSAQKSFADGITALGLTGGTPNLSAARQHFQRAADTDPSMCDAWLGLAVAGNTTPHVLSRAANTTATLRRETRRLGLADSALIPTIAAPAFIEIYPRTRLGLAVAHILAVLNTGDYAATEKLLNDINLENDPTQTQIHQFIGATLHYLTQRWPDVLAWTQRSTPAPDRTVDAANRLLTGIAQTRLGRTDAAYATLSALETPVPAIAAEASLYLGFCERVRGNEDAARDHFHAATIDGQLRPDAAAALADPTFAAITTTPEAIQARTDRWDPATGPTPGELERQHQRAGDPEMLAKAEEHIQSYIGLAPVKQRLHQLKVARQWDAAMKAAGQEVGEIESLNMTFVGPPGTAKTSIARDVGKQYCGLGLLSSPHVLEASRKDLIGAHIGETTARTEAFLEKARGGVAFVDEAGELYKPHTASDFGVEAIDTIMKFAEDHRHSTMIIMAGYKTPIDTMLDANPGLRGRFPTQLEFPSYSGDEMLQIIDRMATTTTKVILSDDSRAYWHRLCTHLAVTCEPTPRNTDEPPRRLIDVAANGRFARLVITEAAVLMKNRVITTGSLDTTTPEGIARSRTITLADITDAARKILPTQRLDPTLADI</sequence>
<dbReference type="CDD" id="cd00009">
    <property type="entry name" value="AAA"/>
    <property type="match status" value="1"/>
</dbReference>
<evidence type="ECO:0000313" key="7">
    <source>
        <dbReference type="Proteomes" id="UP000193781"/>
    </source>
</evidence>
<keyword evidence="7" id="KW-1185">Reference proteome</keyword>
<keyword evidence="2" id="KW-0547">Nucleotide-binding</keyword>
<evidence type="ECO:0000259" key="4">
    <source>
        <dbReference type="Pfam" id="PF00004"/>
    </source>
</evidence>
<evidence type="ECO:0000256" key="3">
    <source>
        <dbReference type="ARBA" id="ARBA00022840"/>
    </source>
</evidence>
<dbReference type="Gene3D" id="3.40.50.300">
    <property type="entry name" value="P-loop containing nucleotide triphosphate hydrolases"/>
    <property type="match status" value="1"/>
</dbReference>
<dbReference type="GO" id="GO:0005524">
    <property type="term" value="F:ATP binding"/>
    <property type="evidence" value="ECO:0007669"/>
    <property type="project" value="UniProtKB-KW"/>
</dbReference>
<dbReference type="InterPro" id="IPR011990">
    <property type="entry name" value="TPR-like_helical_dom_sf"/>
</dbReference>
<evidence type="ECO:0000259" key="5">
    <source>
        <dbReference type="Pfam" id="PF21545"/>
    </source>
</evidence>
<feature type="domain" description="ATPase AAA-type core" evidence="4">
    <location>
        <begin position="341"/>
        <end position="473"/>
    </location>
</feature>
<evidence type="ECO:0000256" key="2">
    <source>
        <dbReference type="ARBA" id="ARBA00022741"/>
    </source>
</evidence>
<dbReference type="InterPro" id="IPR000641">
    <property type="entry name" value="CbxX/CfxQ"/>
</dbReference>
<dbReference type="SUPFAM" id="SSF52540">
    <property type="entry name" value="P-loop containing nucleoside triphosphate hydrolases"/>
    <property type="match status" value="1"/>
</dbReference>
<reference evidence="6 7" key="1">
    <citation type="submission" date="2016-01" db="EMBL/GenBank/DDBJ databases">
        <title>The new phylogeny of the genus Mycobacterium.</title>
        <authorList>
            <person name="Tarcisio F."/>
            <person name="Conor M."/>
            <person name="Antonella G."/>
            <person name="Elisabetta G."/>
            <person name="Giulia F.S."/>
            <person name="Sara T."/>
            <person name="Anna F."/>
            <person name="Clotilde B."/>
            <person name="Roberto B."/>
            <person name="Veronica D.S."/>
            <person name="Fabio R."/>
            <person name="Monica P."/>
            <person name="Olivier J."/>
            <person name="Enrico T."/>
            <person name="Nicola S."/>
        </authorList>
    </citation>
    <scope>NUCLEOTIDE SEQUENCE [LARGE SCALE GENOMIC DNA]</scope>
    <source>
        <strain evidence="6 7">DSM 44803</strain>
    </source>
</reference>
<dbReference type="InterPro" id="IPR027417">
    <property type="entry name" value="P-loop_NTPase"/>
</dbReference>
<evidence type="ECO:0000313" key="6">
    <source>
        <dbReference type="EMBL" id="ORW17165.1"/>
    </source>
</evidence>
<comment type="similarity">
    <text evidence="1">Belongs to the CbxX/CfxQ family.</text>
</comment>
<dbReference type="Pfam" id="PF00004">
    <property type="entry name" value="AAA"/>
    <property type="match status" value="1"/>
</dbReference>
<name>A0A1X1Z1G0_9MYCO</name>
<dbReference type="InterPro" id="IPR049078">
    <property type="entry name" value="T7SS_EccA1-like_N"/>
</dbReference>
<dbReference type="RefSeq" id="WP_085165130.1">
    <property type="nucleotide sequence ID" value="NZ_LQPH01000154.1"/>
</dbReference>
<dbReference type="Proteomes" id="UP000193781">
    <property type="component" value="Unassembled WGS sequence"/>
</dbReference>
<dbReference type="Pfam" id="PF21545">
    <property type="entry name" value="T7SS_EccA1_N"/>
    <property type="match status" value="1"/>
</dbReference>
<protein>
    <submittedName>
        <fullName evidence="6">Uncharacterized protein</fullName>
    </submittedName>
</protein>
<dbReference type="EMBL" id="LQPH01000154">
    <property type="protein sequence ID" value="ORW17165.1"/>
    <property type="molecule type" value="Genomic_DNA"/>
</dbReference>
<dbReference type="GO" id="GO:0016887">
    <property type="term" value="F:ATP hydrolysis activity"/>
    <property type="evidence" value="ECO:0007669"/>
    <property type="project" value="InterPro"/>
</dbReference>
<comment type="caution">
    <text evidence="6">The sequence shown here is derived from an EMBL/GenBank/DDBJ whole genome shotgun (WGS) entry which is preliminary data.</text>
</comment>
<evidence type="ECO:0000256" key="1">
    <source>
        <dbReference type="ARBA" id="ARBA00010378"/>
    </source>
</evidence>
<dbReference type="Gene3D" id="1.25.40.10">
    <property type="entry name" value="Tetratricopeptide repeat domain"/>
    <property type="match status" value="1"/>
</dbReference>
<dbReference type="PRINTS" id="PR00819">
    <property type="entry name" value="CBXCFQXSUPER"/>
</dbReference>